<feature type="transmembrane region" description="Helical" evidence="1">
    <location>
        <begin position="21"/>
        <end position="45"/>
    </location>
</feature>
<organism evidence="2 3">
    <name type="scientific">Salimicrobium album</name>
    <dbReference type="NCBI Taxonomy" id="50717"/>
    <lineage>
        <taxon>Bacteria</taxon>
        <taxon>Bacillati</taxon>
        <taxon>Bacillota</taxon>
        <taxon>Bacilli</taxon>
        <taxon>Bacillales</taxon>
        <taxon>Bacillaceae</taxon>
        <taxon>Salimicrobium</taxon>
    </lineage>
</organism>
<keyword evidence="1" id="KW-0812">Transmembrane</keyword>
<protein>
    <submittedName>
        <fullName evidence="2">ABC-2 type transport system permease protein</fullName>
    </submittedName>
</protein>
<feature type="transmembrane region" description="Helical" evidence="1">
    <location>
        <begin position="57"/>
        <end position="76"/>
    </location>
</feature>
<sequence>MINARRFWKERMREHTKELSRYTRYIFNGHIAVVMFFLLSAGAYFYQQWLQTVPEDFPAGLIVALVFASITSYSPVRTMIKEPDLVFLLPAEFELKDYFRFSLYYSYVVQLYVIFLAGAALGPLYFTVYPELGTDHYLAIILLMLVVKAGVMQSNWWMLQERQPSIRIGYQAAVWIVSAALFYSAAVDALLFVVPGLVLLSGLVVYAWRVSKQKAGLAWDLLLEKDQGRMRVFYRLANMFTDVPHLKSRVKRRRLIVKLLTARIPFSGDTTYTYLYRITFARSGDYSGMYIRLAAIGALAVWFVPNMMISVIIGVLFLYLSGFQMMTLWQHHRTIAWLDIYPVSFEQRKEELIRFLRQLLFFQTLIFVVVFAVQMMWAGALLMAFGGILFSRLFTETFVRKRLN</sequence>
<feature type="transmembrane region" description="Helical" evidence="1">
    <location>
        <begin position="255"/>
        <end position="275"/>
    </location>
</feature>
<proteinExistence type="predicted"/>
<dbReference type="PIRSF" id="PIRSF037259">
    <property type="entry name" value="EcsB_ABC"/>
    <property type="match status" value="1"/>
</dbReference>
<name>A0A1H3BYQ5_9BACI</name>
<keyword evidence="1" id="KW-1133">Transmembrane helix</keyword>
<feature type="transmembrane region" description="Helical" evidence="1">
    <location>
        <begin position="295"/>
        <end position="320"/>
    </location>
</feature>
<feature type="transmembrane region" description="Helical" evidence="1">
    <location>
        <begin position="104"/>
        <end position="125"/>
    </location>
</feature>
<dbReference type="Pfam" id="PF05975">
    <property type="entry name" value="EcsB"/>
    <property type="match status" value="1"/>
</dbReference>
<gene>
    <name evidence="2" type="ORF">SAMN04488081_0613</name>
</gene>
<dbReference type="InterPro" id="IPR010288">
    <property type="entry name" value="EcsB_ABC"/>
</dbReference>
<dbReference type="EMBL" id="FNOS01000001">
    <property type="protein sequence ID" value="SDX46838.1"/>
    <property type="molecule type" value="Genomic_DNA"/>
</dbReference>
<feature type="transmembrane region" description="Helical" evidence="1">
    <location>
        <begin position="355"/>
        <end position="373"/>
    </location>
</feature>
<comment type="caution">
    <text evidence="2">The sequence shown here is derived from an EMBL/GenBank/DDBJ whole genome shotgun (WGS) entry which is preliminary data.</text>
</comment>
<keyword evidence="3" id="KW-1185">Reference proteome</keyword>
<evidence type="ECO:0000313" key="2">
    <source>
        <dbReference type="EMBL" id="SDX46838.1"/>
    </source>
</evidence>
<accession>A0A1H3BYQ5</accession>
<feature type="transmembrane region" description="Helical" evidence="1">
    <location>
        <begin position="137"/>
        <end position="159"/>
    </location>
</feature>
<keyword evidence="1" id="KW-0472">Membrane</keyword>
<dbReference type="RefSeq" id="WP_093105493.1">
    <property type="nucleotide sequence ID" value="NZ_FNOS01000001.1"/>
</dbReference>
<feature type="transmembrane region" description="Helical" evidence="1">
    <location>
        <begin position="166"/>
        <end position="183"/>
    </location>
</feature>
<evidence type="ECO:0000256" key="1">
    <source>
        <dbReference type="SAM" id="Phobius"/>
    </source>
</evidence>
<reference evidence="2 3" key="1">
    <citation type="submission" date="2016-10" db="EMBL/GenBank/DDBJ databases">
        <authorList>
            <person name="Varghese N."/>
            <person name="Submissions S."/>
        </authorList>
    </citation>
    <scope>NUCLEOTIDE SEQUENCE [LARGE SCALE GENOMIC DNA]</scope>
    <source>
        <strain evidence="2 3">DSM 20748</strain>
    </source>
</reference>
<evidence type="ECO:0000313" key="3">
    <source>
        <dbReference type="Proteomes" id="UP000198647"/>
    </source>
</evidence>
<feature type="transmembrane region" description="Helical" evidence="1">
    <location>
        <begin position="189"/>
        <end position="208"/>
    </location>
</feature>
<dbReference type="Proteomes" id="UP000198647">
    <property type="component" value="Unassembled WGS sequence"/>
</dbReference>